<dbReference type="Pfam" id="PF07676">
    <property type="entry name" value="PD40"/>
    <property type="match status" value="1"/>
</dbReference>
<organism evidence="1">
    <name type="scientific">candidate division TA06 bacterium ADurb.Bin131</name>
    <dbReference type="NCBI Taxonomy" id="1852827"/>
    <lineage>
        <taxon>Bacteria</taxon>
        <taxon>Bacteria division TA06</taxon>
    </lineage>
</organism>
<dbReference type="Proteomes" id="UP000485562">
    <property type="component" value="Unassembled WGS sequence"/>
</dbReference>
<proteinExistence type="predicted"/>
<dbReference type="Gene3D" id="2.130.10.10">
    <property type="entry name" value="YVTN repeat-like/Quinoprotein amine dehydrogenase"/>
    <property type="match status" value="1"/>
</dbReference>
<gene>
    <name evidence="1" type="primary">tolB</name>
    <name evidence="1" type="ORF">BWX89_00450</name>
</gene>
<name>A0A1V6CCH6_UNCT6</name>
<dbReference type="InterPro" id="IPR015943">
    <property type="entry name" value="WD40/YVTN_repeat-like_dom_sf"/>
</dbReference>
<evidence type="ECO:0000313" key="1">
    <source>
        <dbReference type="EMBL" id="OQB74609.1"/>
    </source>
</evidence>
<protein>
    <submittedName>
        <fullName evidence="1">Protein TolB</fullName>
    </submittedName>
</protein>
<dbReference type="InterPro" id="IPR011659">
    <property type="entry name" value="WD40"/>
</dbReference>
<comment type="caution">
    <text evidence="1">The sequence shown here is derived from an EMBL/GenBank/DDBJ whole genome shotgun (WGS) entry which is preliminary data.</text>
</comment>
<sequence length="393" mass="44353">MKESKKQWIKEKAFWQDDPIIGAKVVQLTGNLSMATNIYSEDPTCSKDNLIAVFRSTKIGATGELCVVDIKNEISTEIDSNVHWVGACAQAYGDFFFYPCFNKGKWEMRRLCFSTLQVEVIHNLSGETPYTTLGSVSPDGRYIANQKCPDENFYQVIVLDTETGEEKIIAEGPDFCNPHPRFDRIKGEWVLVQKNCGYRFIDREIKRVDTDVAVTLVLCNRDGLKQVELPVAKPSIPCEVSGHEAWIKNQTAFIFSSSPVNLPYDDGQKCGNLLLYCIGDEKPRVIAHAPELYFGHVSTSACGNYWCCDAWEWKHDRLDCCVYAPKIAVGSIKTGKFAFVCQVEGFWPEYEIGHSHPYMSADNKHIVFVSTRTGFPQIFCAEIPDGFLKNLDI</sequence>
<dbReference type="EMBL" id="MWDQ01000035">
    <property type="protein sequence ID" value="OQB74609.1"/>
    <property type="molecule type" value="Genomic_DNA"/>
</dbReference>
<accession>A0A1V6CCH6</accession>
<dbReference type="SUPFAM" id="SSF82171">
    <property type="entry name" value="DPP6 N-terminal domain-like"/>
    <property type="match status" value="1"/>
</dbReference>
<dbReference type="AlphaFoldDB" id="A0A1V6CCH6"/>
<reference evidence="1" key="1">
    <citation type="submission" date="2017-02" db="EMBL/GenBank/DDBJ databases">
        <title>Delving into the versatile metabolic prowess of the omnipresent phylum Bacteroidetes.</title>
        <authorList>
            <person name="Nobu M.K."/>
            <person name="Mei R."/>
            <person name="Narihiro T."/>
            <person name="Kuroda K."/>
            <person name="Liu W.-T."/>
        </authorList>
    </citation>
    <scope>NUCLEOTIDE SEQUENCE</scope>
    <source>
        <strain evidence="1">ADurb.Bin131</strain>
    </source>
</reference>